<feature type="domain" description="Laminin EGF-like" evidence="17">
    <location>
        <begin position="859"/>
        <end position="909"/>
    </location>
</feature>
<accession>A0AAV4IT93</accession>
<dbReference type="EMBL" id="BMAT01002771">
    <property type="protein sequence ID" value="GFS13654.1"/>
    <property type="molecule type" value="Genomic_DNA"/>
</dbReference>
<feature type="disulfide bond" evidence="13">
    <location>
        <begin position="1159"/>
        <end position="1168"/>
    </location>
</feature>
<keyword evidence="20" id="KW-1185">Reference proteome</keyword>
<dbReference type="PROSITE" id="PS51115">
    <property type="entry name" value="LAMININ_IVA"/>
    <property type="match status" value="1"/>
</dbReference>
<dbReference type="PROSITE" id="PS50025">
    <property type="entry name" value="LAM_G_DOMAIN"/>
    <property type="match status" value="5"/>
</dbReference>
<dbReference type="GO" id="GO:0009887">
    <property type="term" value="P:animal organ morphogenesis"/>
    <property type="evidence" value="ECO:0007669"/>
    <property type="project" value="TreeGrafter"/>
</dbReference>
<dbReference type="SMART" id="SM00282">
    <property type="entry name" value="LamG"/>
    <property type="match status" value="5"/>
</dbReference>
<dbReference type="Pfam" id="PF06009">
    <property type="entry name" value="Laminin_II"/>
    <property type="match status" value="1"/>
</dbReference>
<feature type="domain" description="Laminin EGF-like" evidence="17">
    <location>
        <begin position="1"/>
        <end position="59"/>
    </location>
</feature>
<keyword evidence="11 13" id="KW-0424">Laminin EGF-like domain</keyword>
<feature type="disulfide bond" evidence="12">
    <location>
        <begin position="2578"/>
        <end position="2605"/>
    </location>
</feature>
<dbReference type="CDD" id="cd00055">
    <property type="entry name" value="EGF_Lam"/>
    <property type="match status" value="14"/>
</dbReference>
<feature type="compositionally biased region" description="Polar residues" evidence="15">
    <location>
        <begin position="1952"/>
        <end position="1964"/>
    </location>
</feature>
<protein>
    <submittedName>
        <fullName evidence="19">Laminin subunit alpha</fullName>
    </submittedName>
</protein>
<dbReference type="Gene3D" id="2.10.25.10">
    <property type="entry name" value="Laminin"/>
    <property type="match status" value="12"/>
</dbReference>
<evidence type="ECO:0000256" key="1">
    <source>
        <dbReference type="ARBA" id="ARBA00004302"/>
    </source>
</evidence>
<evidence type="ECO:0000256" key="15">
    <source>
        <dbReference type="SAM" id="MobiDB-lite"/>
    </source>
</evidence>
<dbReference type="PANTHER" id="PTHR10574">
    <property type="entry name" value="NETRIN/LAMININ-RELATED"/>
    <property type="match status" value="1"/>
</dbReference>
<gene>
    <name evidence="19" type="ORF">ElyMa_001402800</name>
</gene>
<dbReference type="InterPro" id="IPR050440">
    <property type="entry name" value="Laminin/Netrin_ECM"/>
</dbReference>
<comment type="caution">
    <text evidence="13">Lacks conserved residue(s) required for the propagation of feature annotation.</text>
</comment>
<feature type="region of interest" description="Disordered" evidence="15">
    <location>
        <begin position="1944"/>
        <end position="1965"/>
    </location>
</feature>
<keyword evidence="3" id="KW-0272">Extracellular matrix</keyword>
<dbReference type="GO" id="GO:0007155">
    <property type="term" value="P:cell adhesion"/>
    <property type="evidence" value="ECO:0007669"/>
    <property type="project" value="UniProtKB-KW"/>
</dbReference>
<feature type="coiled-coil region" evidence="14">
    <location>
        <begin position="1796"/>
        <end position="1862"/>
    </location>
</feature>
<feature type="disulfide bond" evidence="13">
    <location>
        <begin position="859"/>
        <end position="871"/>
    </location>
</feature>
<feature type="disulfide bond" evidence="13">
    <location>
        <begin position="723"/>
        <end position="740"/>
    </location>
</feature>
<evidence type="ECO:0000259" key="18">
    <source>
        <dbReference type="PROSITE" id="PS51115"/>
    </source>
</evidence>
<feature type="disulfide bond" evidence="13">
    <location>
        <begin position="783"/>
        <end position="792"/>
    </location>
</feature>
<feature type="non-terminal residue" evidence="19">
    <location>
        <position position="1"/>
    </location>
</feature>
<feature type="disulfide bond" evidence="13">
    <location>
        <begin position="1317"/>
        <end position="1326"/>
    </location>
</feature>
<evidence type="ECO:0000256" key="7">
    <source>
        <dbReference type="ARBA" id="ARBA00022889"/>
    </source>
</evidence>
<feature type="domain" description="Laminin EGF-like" evidence="17">
    <location>
        <begin position="1245"/>
        <end position="1297"/>
    </location>
</feature>
<dbReference type="PROSITE" id="PS01248">
    <property type="entry name" value="EGF_LAM_1"/>
    <property type="match status" value="6"/>
</dbReference>
<dbReference type="SMART" id="SM00180">
    <property type="entry name" value="EGF_Lam"/>
    <property type="match status" value="14"/>
</dbReference>
<dbReference type="SUPFAM" id="SSF49899">
    <property type="entry name" value="Concanavalin A-like lectins/glucanases"/>
    <property type="match status" value="5"/>
</dbReference>
<dbReference type="Pfam" id="PF00054">
    <property type="entry name" value="Laminin_G_1"/>
    <property type="match status" value="1"/>
</dbReference>
<dbReference type="Pfam" id="PF02210">
    <property type="entry name" value="Laminin_G_2"/>
    <property type="match status" value="4"/>
</dbReference>
<feature type="domain" description="Laminin G" evidence="16">
    <location>
        <begin position="2011"/>
        <end position="2245"/>
    </location>
</feature>
<evidence type="ECO:0000256" key="2">
    <source>
        <dbReference type="ARBA" id="ARBA00022525"/>
    </source>
</evidence>
<feature type="disulfide bond" evidence="13">
    <location>
        <begin position="1411"/>
        <end position="1420"/>
    </location>
</feature>
<dbReference type="FunFam" id="2.10.25.10:FF:000388">
    <property type="entry name" value="Laminin subunit alpha"/>
    <property type="match status" value="1"/>
</dbReference>
<evidence type="ECO:0000256" key="10">
    <source>
        <dbReference type="ARBA" id="ARBA00023180"/>
    </source>
</evidence>
<feature type="domain" description="Laminin G" evidence="16">
    <location>
        <begin position="2255"/>
        <end position="2426"/>
    </location>
</feature>
<evidence type="ECO:0000256" key="9">
    <source>
        <dbReference type="ARBA" id="ARBA00023157"/>
    </source>
</evidence>
<feature type="disulfide bond" evidence="13">
    <location>
        <begin position="861"/>
        <end position="878"/>
    </location>
</feature>
<feature type="disulfide bond" evidence="13">
    <location>
        <begin position="742"/>
        <end position="751"/>
    </location>
</feature>
<dbReference type="Gene3D" id="2.60.120.200">
    <property type="match status" value="5"/>
</dbReference>
<feature type="domain" description="Laminin EGF-like" evidence="17">
    <location>
        <begin position="60"/>
        <end position="112"/>
    </location>
</feature>
<dbReference type="FunFam" id="2.10.25.10:FF:000082">
    <property type="entry name" value="Laminin subunit alpha 1"/>
    <property type="match status" value="1"/>
</dbReference>
<feature type="domain" description="Laminin EGF-like" evidence="17">
    <location>
        <begin position="811"/>
        <end position="858"/>
    </location>
</feature>
<proteinExistence type="predicted"/>
<keyword evidence="10" id="KW-0325">Glycoprotein</keyword>
<dbReference type="Proteomes" id="UP000762676">
    <property type="component" value="Unassembled WGS sequence"/>
</dbReference>
<evidence type="ECO:0000256" key="12">
    <source>
        <dbReference type="PROSITE-ProRule" id="PRU00122"/>
    </source>
</evidence>
<feature type="domain" description="Laminin EGF-like" evidence="17">
    <location>
        <begin position="1140"/>
        <end position="1186"/>
    </location>
</feature>
<evidence type="ECO:0000256" key="13">
    <source>
        <dbReference type="PROSITE-ProRule" id="PRU00460"/>
    </source>
</evidence>
<dbReference type="CDD" id="cd00110">
    <property type="entry name" value="LamG"/>
    <property type="match status" value="5"/>
</dbReference>
<feature type="domain" description="Laminin IV type A" evidence="18">
    <location>
        <begin position="930"/>
        <end position="1106"/>
    </location>
</feature>
<evidence type="ECO:0000313" key="19">
    <source>
        <dbReference type="EMBL" id="GFS13654.1"/>
    </source>
</evidence>
<comment type="caution">
    <text evidence="19">The sequence shown here is derived from an EMBL/GenBank/DDBJ whole genome shotgun (WGS) entry which is preliminary data.</text>
</comment>
<dbReference type="PRINTS" id="PR00011">
    <property type="entry name" value="EGFLAMININ"/>
</dbReference>
<dbReference type="InterPro" id="IPR000742">
    <property type="entry name" value="EGF"/>
</dbReference>
<feature type="domain" description="Laminin G" evidence="16">
    <location>
        <begin position="2646"/>
        <end position="2820"/>
    </location>
</feature>
<dbReference type="PROSITE" id="PS00022">
    <property type="entry name" value="EGF_1"/>
    <property type="match status" value="1"/>
</dbReference>
<feature type="disulfide bond" evidence="13">
    <location>
        <begin position="1269"/>
        <end position="1278"/>
    </location>
</feature>
<dbReference type="GO" id="GO:0009888">
    <property type="term" value="P:tissue development"/>
    <property type="evidence" value="ECO:0007669"/>
    <property type="project" value="TreeGrafter"/>
</dbReference>
<feature type="domain" description="Laminin EGF-like" evidence="17">
    <location>
        <begin position="1345"/>
        <end position="1391"/>
    </location>
</feature>
<feature type="disulfide bond" evidence="12">
    <location>
        <begin position="2974"/>
        <end position="3001"/>
    </location>
</feature>
<dbReference type="InterPro" id="IPR001791">
    <property type="entry name" value="Laminin_G"/>
</dbReference>
<dbReference type="SMART" id="SM00181">
    <property type="entry name" value="EGF"/>
    <property type="match status" value="8"/>
</dbReference>
<dbReference type="FunFam" id="2.10.25.10:FF:000135">
    <property type="entry name" value="Laminin subunit beta 4"/>
    <property type="match status" value="1"/>
</dbReference>
<evidence type="ECO:0000259" key="16">
    <source>
        <dbReference type="PROSITE" id="PS50025"/>
    </source>
</evidence>
<evidence type="ECO:0000256" key="11">
    <source>
        <dbReference type="ARBA" id="ARBA00023292"/>
    </source>
</evidence>
<feature type="domain" description="Laminin EGF-like" evidence="17">
    <location>
        <begin position="1187"/>
        <end position="1244"/>
    </location>
</feature>
<evidence type="ECO:0000256" key="4">
    <source>
        <dbReference type="ARBA" id="ARBA00022729"/>
    </source>
</evidence>
<dbReference type="Gene3D" id="2.170.300.10">
    <property type="entry name" value="Tie2 ligand-binding domain superfamily"/>
    <property type="match status" value="1"/>
</dbReference>
<dbReference type="Pfam" id="PF00052">
    <property type="entry name" value="Laminin_B"/>
    <property type="match status" value="1"/>
</dbReference>
<dbReference type="Pfam" id="PF00053">
    <property type="entry name" value="EGF_laminin"/>
    <property type="match status" value="12"/>
</dbReference>
<dbReference type="InterPro" id="IPR002049">
    <property type="entry name" value="LE_dom"/>
</dbReference>
<keyword evidence="7" id="KW-0130">Cell adhesion</keyword>
<feature type="domain" description="Laminin EGF-like" evidence="17">
    <location>
        <begin position="1392"/>
        <end position="1437"/>
    </location>
</feature>
<evidence type="ECO:0000256" key="5">
    <source>
        <dbReference type="ARBA" id="ARBA00022737"/>
    </source>
</evidence>
<dbReference type="InterPro" id="IPR000034">
    <property type="entry name" value="Laminin_IV"/>
</dbReference>
<feature type="disulfide bond" evidence="13">
    <location>
        <begin position="30"/>
        <end position="39"/>
    </location>
</feature>
<dbReference type="FunFam" id="2.10.25.10:FF:000090">
    <property type="entry name" value="laminin subunit alpha"/>
    <property type="match status" value="2"/>
</dbReference>
<dbReference type="FunFam" id="2.10.25.10:FF:000209">
    <property type="entry name" value="Laminin subunit alpha 5"/>
    <property type="match status" value="1"/>
</dbReference>
<evidence type="ECO:0000256" key="14">
    <source>
        <dbReference type="SAM" id="Coils"/>
    </source>
</evidence>
<dbReference type="Pfam" id="PF24973">
    <property type="entry name" value="EGF_LMN_ATRN"/>
    <property type="match status" value="1"/>
</dbReference>
<feature type="disulfide bond" evidence="13">
    <location>
        <begin position="83"/>
        <end position="92"/>
    </location>
</feature>
<feature type="disulfide bond" evidence="13">
    <location>
        <begin position="1281"/>
        <end position="1295"/>
    </location>
</feature>
<reference evidence="19 20" key="1">
    <citation type="journal article" date="2021" name="Elife">
        <title>Chloroplast acquisition without the gene transfer in kleptoplastic sea slugs, Plakobranchus ocellatus.</title>
        <authorList>
            <person name="Maeda T."/>
            <person name="Takahashi S."/>
            <person name="Yoshida T."/>
            <person name="Shimamura S."/>
            <person name="Takaki Y."/>
            <person name="Nagai Y."/>
            <person name="Toyoda A."/>
            <person name="Suzuki Y."/>
            <person name="Arimoto A."/>
            <person name="Ishii H."/>
            <person name="Satoh N."/>
            <person name="Nishiyama T."/>
            <person name="Hasebe M."/>
            <person name="Maruyama T."/>
            <person name="Minagawa J."/>
            <person name="Obokata J."/>
            <person name="Shigenobu S."/>
        </authorList>
    </citation>
    <scope>NUCLEOTIDE SEQUENCE [LARGE SCALE GENOMIC DNA]</scope>
</reference>
<feature type="domain" description="Laminin G" evidence="16">
    <location>
        <begin position="2826"/>
        <end position="3001"/>
    </location>
</feature>
<sequence>CDCNPDGAKEIPGFPLGGCGIVTSGLLCECKDKVLGRICDRCQPGFWNLNRNNPEGCEECGCNMAGTLTSVKRCDMETGQCECKPYVTGQNCDTCRNGFWGLEDANPFGCRGCNCNPGGSLHNSCNKTTGACFCKAKVGGDKCDKPLDGYFYPDLHQYKFELEDGTTPDGARVRYGYNETVFPEFSWKGYAILTEYQPEVLLDVNIRIPSLYQIIYRYINRGGNPFKGTVVLTPDSVTENTQEGEVNFLKKDEPSFVDVTSGGIQAFVLNPGRWRISTKVPEDILLDYFILIPQAFYEASQLQDKITDPCVAKGDAGPCVAITYPDLGGFPIAKGKDGYHIVDGQKENIDLDKDTELTDELDSPGLALLTRMQDHFLIDLIVPNPDDYILIVNYHNPLNYSQDLNVMVDTSDDMMDASVTLPSCPYSALCRQVIRGANGLEGVFNISSGYAALTFTAGNGTRDIYVAIDSVYAIPLSRWAPIYALPKIICIKVNGICVVSSYGIPVGTVLIQFEAYPNQGFLSIVLPPDILDQSVRVVNLNDSRETVNQTSCQDTVCTSEPVVRPVPLELLGNISKPGEYVLIVHYYMPTESRLDIPVTLYDDDGLPISGKFEPGFCPNNVGCRVALTFDQAGGRKIGLNGPGIRVVFNGTLGRTVYLDYMLIIPASQFSPDYLEIEPIDNSNLFITKCVDAGFQLNLTDPYCKASAFTLTTNFNNGALDCKCNKLGSRSFTCSREGGSCLCKKNVIGRQCTACAQGYYGFPKCKKCDCPYGICDENNGKCICPPNVGGEKCERCDPGAYGYDPIIGCQLCNCNTYGTVDRNTSCHQETGKCDCKPNVDGRRCDTCLAGHHTFPECLSCGCDTRGTHEEICDQRTSECLCKDNVEGMFCDQCADGMYSLTAENPKGCIKCFCFDHTTKCDSSGLSWDTISDMRDWFLMDLLVDNITTTLDMGTSLVSRSEDGVLDDTSLFYFAPPTYLGKKLNAYGGKLEYTVVVTVPDEDEIIPVNKENVLITGSNMSLLYYHNTQPAANVPFKFEVELREYNFIHQITNAQVTRSQFMNVLLHLDSLLIRGSYFEKMEEIRLEDVTMQVATTSGQGQLAESVEKCSCPPNYEGASCEVCAPGSYRSLSSTSLDICIKCNCNGHSDDCDIHTGVCYNCQHNTTGSNCEQCLPGYYGDPRTGGCTICSCPLPLPANNFATTCIADEQGYMRYCQCQPGYTGPQCDTCAPGYYGNPLESGDYCKPCDCSGNINLNLVHSCDNIGGACLICENNSAGPKCQRCRDWYYGDAVTQKDCRPCTCDTCGSNSCDYENGTCECKPNVVGANCDQCGLYTWGFNFCTGCRDCECGVGSVTQQCDLQLGYCTCQPGVEGEKCDRCKPNHWNIGPSGCQECDCLGDGAVGCDPDTGRCQCLPGVTGEQCDRCLPRWVLVANKGCQECDYCTHLLIDDLDQLANDVTQVSRTLADVSVGVGAFNKLSYYNETVEMLRPAVEDLKMMNRSEFNNSLVMLGDKMNNASQNTRALQEKTDMLEYEAQLLPENIEVLIQNVSDLFTETEDVDKFSSSVVGFIQQVQKSLESSGSALNLERYITLGEEMVQEIENQNFTSQQNSCRTEDQAAEELKDLVESLKMNASTSVNRTEAIGNNISDIESRLQDLANSSSISQANIDSTMSMIARLKAAGMRHLMISLENIETIRTEREEMLKEAVMLLEEAEGLLVAAASNVTDIESQSTRLDAAHPTLQAYVDQVVSEMDGLYDMTNKSQIHAAGLAAAAAELEVMYESTRNRSQDPVDAGQAYRTIENAIAEAKASADKAVEDAELAKAESENIHSNVSDALMVSEALLEDAKQLHNQTQNALQDALDQDRNAFMDAEKKHDGVVELLASLAEGMEKLNGSSTEPVSTAIMAKNNETRATLKDTVLLSQSVIAKTADMNAKNDYIVTNAPKASDDMRQAQESVESAETSQPELKDMVKKLSDVADRVSEKSRTLGLNVASLKEKIAQARDEANRIKVGLSFLGNTTVTLRNPPTLKDTGSYSTVSMFLKTDQSDALLMYVGNNQNVADAGTSKRRKRSITFENDVVPQLSYFDDEDEAVCPHCKSAPLKRERRQVPDFQSDYLGLELRGGNVVFTVNLGSGAANIYSTRQVNDGKWHQILAQRIGKTATLTVKSESQEDDVNEGTTEGTFAVLELNPITTQIVVGGLPDDFTVPKGMTTTPYKGTIEELKFDGELLGLWNFVDAKNNLKGANQRDFQQTTYAKGYRFNGYGYAVLSKRLLRLRPDSTRVELSFKTYSEDGLMFYMGNDDYFALEIKHGHVHFRFDLGGGPAAVQSSAKYNDGEWHKLVIDRLRRSATLLIDDKTEEIQLVGAGKLNNLETTDDIYIGGVDNVLHLHWSVMTKGFDGCMKDVKIAREDVDLFENKRAKGLVKGCIPKITHIVSFPSYKDGYMGVPPVSIGQMFDLTFKMKTEKDTALLMLAQSSNRSNVFAVFMSEGKIVVGEQLGFETKQLSSKINTYGDGEWHYVSIMKMQQRITISIDDTEMMEDDGVSGDLITDSPLYFGGLPLGTEVTSDAVLTTEGIAGCMGDITINKKFQNLAHVQDRHGVTLAECTMDKEAAVVAKPTVSPDLLPDQCALPPVESGIEGESAKVTGIRFGGSLHSRYEYTKLPVRIIVKPVFIELEFKTTGQSGVIFYTAGENHLDFLGLYMEDGQLVFGFNCGTGAAIMKSPQVYNDGNWHKVKFSRISQEGELHVNGEQVAVGRSQGTTRSLNTRAPYFIGGISEEATKIAHKNLNHVVGSFHGCITNVTVNMKGLEPPSKEEDVLPCSDDLESGSFIGKNGGHITLFDKFNVGKNLEIVLQVRPRSQEGVLLAVHGSGNDFLVLQMSEGTLILTVDNGAGPITLTFELATKNTLCDGLWHDITAIKKGNELDLIVDGVTIKDTVAGNPKSTSADTNGPLYIGGVQDKTARGIVTKGDFIGCIRHVQLNMKAQNIAAGTPTGDVHLGSCPVK</sequence>
<feature type="domain" description="Laminin G" evidence="16">
    <location>
        <begin position="2433"/>
        <end position="2605"/>
    </location>
</feature>
<dbReference type="SMART" id="SM00281">
    <property type="entry name" value="LamB"/>
    <property type="match status" value="1"/>
</dbReference>
<dbReference type="InterPro" id="IPR013320">
    <property type="entry name" value="ConA-like_dom_sf"/>
</dbReference>
<organism evidence="19 20">
    <name type="scientific">Elysia marginata</name>
    <dbReference type="NCBI Taxonomy" id="1093978"/>
    <lineage>
        <taxon>Eukaryota</taxon>
        <taxon>Metazoa</taxon>
        <taxon>Spiralia</taxon>
        <taxon>Lophotrochozoa</taxon>
        <taxon>Mollusca</taxon>
        <taxon>Gastropoda</taxon>
        <taxon>Heterobranchia</taxon>
        <taxon>Euthyneura</taxon>
        <taxon>Panpulmonata</taxon>
        <taxon>Sacoglossa</taxon>
        <taxon>Placobranchoidea</taxon>
        <taxon>Plakobranchidae</taxon>
        <taxon>Elysia</taxon>
    </lineage>
</organism>
<feature type="disulfide bond" evidence="13">
    <location>
        <begin position="834"/>
        <end position="843"/>
    </location>
</feature>
<evidence type="ECO:0000256" key="6">
    <source>
        <dbReference type="ARBA" id="ARBA00022869"/>
    </source>
</evidence>
<feature type="coiled-coil region" evidence="14">
    <location>
        <begin position="1984"/>
        <end position="2011"/>
    </location>
</feature>
<keyword evidence="4" id="KW-0732">Signal</keyword>
<feature type="domain" description="Laminin EGF-like" evidence="17">
    <location>
        <begin position="721"/>
        <end position="766"/>
    </location>
</feature>
<dbReference type="InterPro" id="IPR056863">
    <property type="entry name" value="LMN_ATRN_NET-like_EGF"/>
</dbReference>
<feature type="domain" description="Laminin EGF-like" evidence="17">
    <location>
        <begin position="1298"/>
        <end position="1344"/>
    </location>
</feature>
<feature type="domain" description="Laminin EGF-like" evidence="17">
    <location>
        <begin position="767"/>
        <end position="810"/>
    </location>
</feature>
<evidence type="ECO:0000313" key="20">
    <source>
        <dbReference type="Proteomes" id="UP000762676"/>
    </source>
</evidence>
<dbReference type="FunFam" id="2.10.25.10:FF:000065">
    <property type="entry name" value="Laminin subunit beta 1"/>
    <property type="match status" value="1"/>
</dbReference>
<feature type="disulfide bond" evidence="13">
    <location>
        <begin position="1365"/>
        <end position="1374"/>
    </location>
</feature>
<comment type="subcellular location">
    <subcellularLocation>
        <location evidence="1">Secreted</location>
        <location evidence="1">Extracellular space</location>
        <location evidence="1">Extracellular matrix</location>
        <location evidence="1">Basement membrane</location>
    </subcellularLocation>
</comment>
<dbReference type="FunFam" id="2.10.25.10:FF:000407">
    <property type="entry name" value="Laminin subunit alpha-3"/>
    <property type="match status" value="1"/>
</dbReference>
<dbReference type="InterPro" id="IPR010307">
    <property type="entry name" value="Laminin_dom_II"/>
</dbReference>
<keyword evidence="2" id="KW-0964">Secreted</keyword>
<keyword evidence="6" id="KW-0084">Basement membrane</keyword>
<evidence type="ECO:0000256" key="8">
    <source>
        <dbReference type="ARBA" id="ARBA00023054"/>
    </source>
</evidence>
<feature type="disulfide bond" evidence="13">
    <location>
        <begin position="1215"/>
        <end position="1224"/>
    </location>
</feature>
<dbReference type="PANTHER" id="PTHR10574:SF406">
    <property type="entry name" value="LAMININ SUBUNIT ALPHA 5"/>
    <property type="match status" value="1"/>
</dbReference>
<dbReference type="SUPFAM" id="SSF57196">
    <property type="entry name" value="EGF/Laminin"/>
    <property type="match status" value="11"/>
</dbReference>
<evidence type="ECO:0000259" key="17">
    <source>
        <dbReference type="PROSITE" id="PS50027"/>
    </source>
</evidence>
<name>A0AAV4IT93_9GAST</name>
<feature type="disulfide bond" evidence="13">
    <location>
        <begin position="880"/>
        <end position="889"/>
    </location>
</feature>
<evidence type="ECO:0000256" key="3">
    <source>
        <dbReference type="ARBA" id="ARBA00022530"/>
    </source>
</evidence>
<keyword evidence="5" id="KW-0677">Repeat</keyword>
<keyword evidence="8 14" id="KW-0175">Coiled coil</keyword>
<keyword evidence="9 13" id="KW-1015">Disulfide bond</keyword>
<dbReference type="GO" id="GO:0005604">
    <property type="term" value="C:basement membrane"/>
    <property type="evidence" value="ECO:0007669"/>
    <property type="project" value="UniProtKB-SubCell"/>
</dbReference>
<dbReference type="PROSITE" id="PS50027">
    <property type="entry name" value="EGF_LAM_2"/>
    <property type="match status" value="12"/>
</dbReference>
<dbReference type="FunFam" id="2.10.25.10:FF:000051">
    <property type="entry name" value="Laminin subunit alpha 4"/>
    <property type="match status" value="1"/>
</dbReference>
<feature type="disulfide bond" evidence="13">
    <location>
        <begin position="721"/>
        <end position="733"/>
    </location>
</feature>